<gene>
    <name evidence="1" type="ORF">HNR07_006254</name>
</gene>
<accession>A0A840WU98</accession>
<dbReference type="InterPro" id="IPR019587">
    <property type="entry name" value="Polyketide_cyclase/dehydratase"/>
</dbReference>
<reference evidence="1 2" key="1">
    <citation type="submission" date="2020-08" db="EMBL/GenBank/DDBJ databases">
        <title>Sequencing the genomes of 1000 actinobacteria strains.</title>
        <authorList>
            <person name="Klenk H.-P."/>
        </authorList>
    </citation>
    <scope>NUCLEOTIDE SEQUENCE [LARGE SCALE GENOMIC DNA]</scope>
    <source>
        <strain evidence="1 2">DSM 44598</strain>
    </source>
</reference>
<keyword evidence="2" id="KW-1185">Reference proteome</keyword>
<comment type="caution">
    <text evidence="1">The sequence shown here is derived from an EMBL/GenBank/DDBJ whole genome shotgun (WGS) entry which is preliminary data.</text>
</comment>
<evidence type="ECO:0000313" key="1">
    <source>
        <dbReference type="EMBL" id="MBB5495117.1"/>
    </source>
</evidence>
<dbReference type="AlphaFoldDB" id="A0A840WU98"/>
<dbReference type="SUPFAM" id="SSF55961">
    <property type="entry name" value="Bet v1-like"/>
    <property type="match status" value="1"/>
</dbReference>
<organism evidence="1 2">
    <name type="scientific">Nocardiopsis metallicus</name>
    <dbReference type="NCBI Taxonomy" id="179819"/>
    <lineage>
        <taxon>Bacteria</taxon>
        <taxon>Bacillati</taxon>
        <taxon>Actinomycetota</taxon>
        <taxon>Actinomycetes</taxon>
        <taxon>Streptosporangiales</taxon>
        <taxon>Nocardiopsidaceae</taxon>
        <taxon>Nocardiopsis</taxon>
    </lineage>
</organism>
<dbReference type="InterPro" id="IPR023393">
    <property type="entry name" value="START-like_dom_sf"/>
</dbReference>
<proteinExistence type="predicted"/>
<evidence type="ECO:0008006" key="3">
    <source>
        <dbReference type="Google" id="ProtNLM"/>
    </source>
</evidence>
<dbReference type="Proteomes" id="UP000579647">
    <property type="component" value="Unassembled WGS sequence"/>
</dbReference>
<dbReference type="Gene3D" id="3.30.530.20">
    <property type="match status" value="1"/>
</dbReference>
<evidence type="ECO:0000313" key="2">
    <source>
        <dbReference type="Proteomes" id="UP000579647"/>
    </source>
</evidence>
<dbReference type="RefSeq" id="WP_184369516.1">
    <property type="nucleotide sequence ID" value="NZ_BAAAKM010000047.1"/>
</dbReference>
<sequence length="150" mass="16810">MAKHMVARSVVVDAPAKRIFDLVAAPSRHPELDGSGTVQSALFGPERLEADSEFGMDMKMLGLPYRMTNRVVEFEEGRLIAWKHVGSHRWRYEFEELPQGGTLVTETFDYSRGQVGFYILSGAPARNARGIERTLERLKELAEAEEAAQA</sequence>
<protein>
    <recommendedName>
        <fullName evidence="3">Dimethyladenosine transferase</fullName>
    </recommendedName>
</protein>
<name>A0A840WU98_9ACTN</name>
<dbReference type="EMBL" id="JACHDO010000001">
    <property type="protein sequence ID" value="MBB5495117.1"/>
    <property type="molecule type" value="Genomic_DNA"/>
</dbReference>
<dbReference type="Pfam" id="PF10604">
    <property type="entry name" value="Polyketide_cyc2"/>
    <property type="match status" value="1"/>
</dbReference>